<evidence type="ECO:0000256" key="1">
    <source>
        <dbReference type="ARBA" id="ARBA00006700"/>
    </source>
</evidence>
<dbReference type="GO" id="GO:0003735">
    <property type="term" value="F:structural constituent of ribosome"/>
    <property type="evidence" value="ECO:0007669"/>
    <property type="project" value="InterPro"/>
</dbReference>
<accession>A0A1G2P0T7</accession>
<dbReference type="InterPro" id="IPR013025">
    <property type="entry name" value="Ribosomal_uL23-like"/>
</dbReference>
<comment type="caution">
    <text evidence="5">The sequence shown here is derived from an EMBL/GenBank/DDBJ whole genome shotgun (WGS) entry which is preliminary data.</text>
</comment>
<sequence>MRQRITEKATDLAAHNVYVFDIDPRAKSREVAQAVSSVYKVVPLKVSIVPIVSKTVFVRGKKGRKAGGRKAYVYLKKGDKIEIA</sequence>
<evidence type="ECO:0000256" key="2">
    <source>
        <dbReference type="ARBA" id="ARBA00022980"/>
    </source>
</evidence>
<evidence type="ECO:0000256" key="4">
    <source>
        <dbReference type="ARBA" id="ARBA00035481"/>
    </source>
</evidence>
<evidence type="ECO:0000256" key="3">
    <source>
        <dbReference type="ARBA" id="ARBA00023274"/>
    </source>
</evidence>
<gene>
    <name evidence="5" type="ORF">A3H68_00620</name>
</gene>
<dbReference type="InterPro" id="IPR012677">
    <property type="entry name" value="Nucleotide-bd_a/b_plait_sf"/>
</dbReference>
<dbReference type="GO" id="GO:1990904">
    <property type="term" value="C:ribonucleoprotein complex"/>
    <property type="evidence" value="ECO:0007669"/>
    <property type="project" value="UniProtKB-KW"/>
</dbReference>
<reference evidence="5 6" key="1">
    <citation type="journal article" date="2016" name="Nat. Commun.">
        <title>Thousands of microbial genomes shed light on interconnected biogeochemical processes in an aquifer system.</title>
        <authorList>
            <person name="Anantharaman K."/>
            <person name="Brown C.T."/>
            <person name="Hug L.A."/>
            <person name="Sharon I."/>
            <person name="Castelle C.J."/>
            <person name="Probst A.J."/>
            <person name="Thomas B.C."/>
            <person name="Singh A."/>
            <person name="Wilkins M.J."/>
            <person name="Karaoz U."/>
            <person name="Brodie E.L."/>
            <person name="Williams K.H."/>
            <person name="Hubbard S.S."/>
            <person name="Banfield J.F."/>
        </authorList>
    </citation>
    <scope>NUCLEOTIDE SEQUENCE [LARGE SCALE GENOMIC DNA]</scope>
</reference>
<dbReference type="Gene3D" id="3.30.70.330">
    <property type="match status" value="1"/>
</dbReference>
<evidence type="ECO:0000313" key="5">
    <source>
        <dbReference type="EMBL" id="OHA41222.1"/>
    </source>
</evidence>
<comment type="similarity">
    <text evidence="1">Belongs to the universal ribosomal protein uL23 family.</text>
</comment>
<dbReference type="AlphaFoldDB" id="A0A1G2P0T7"/>
<name>A0A1G2P0T7_9BACT</name>
<dbReference type="SUPFAM" id="SSF54189">
    <property type="entry name" value="Ribosomal proteins S24e, L23 and L15e"/>
    <property type="match status" value="1"/>
</dbReference>
<keyword evidence="3" id="KW-0687">Ribonucleoprotein</keyword>
<dbReference type="Proteomes" id="UP000176429">
    <property type="component" value="Unassembled WGS sequence"/>
</dbReference>
<dbReference type="Pfam" id="PF00276">
    <property type="entry name" value="Ribosomal_L23"/>
    <property type="match status" value="1"/>
</dbReference>
<protein>
    <recommendedName>
        <fullName evidence="4">50S ribosomal protein L23</fullName>
    </recommendedName>
</protein>
<dbReference type="EMBL" id="MHSH01000035">
    <property type="protein sequence ID" value="OHA41222.1"/>
    <property type="molecule type" value="Genomic_DNA"/>
</dbReference>
<dbReference type="InterPro" id="IPR012678">
    <property type="entry name" value="Ribosomal_uL23/eL15/eS24_sf"/>
</dbReference>
<organism evidence="5 6">
    <name type="scientific">Candidatus Taylorbacteria bacterium RIFCSPLOWO2_02_FULL_46_40</name>
    <dbReference type="NCBI Taxonomy" id="1802329"/>
    <lineage>
        <taxon>Bacteria</taxon>
        <taxon>Candidatus Tayloriibacteriota</taxon>
    </lineage>
</organism>
<evidence type="ECO:0000313" key="6">
    <source>
        <dbReference type="Proteomes" id="UP000176429"/>
    </source>
</evidence>
<proteinExistence type="inferred from homology"/>
<dbReference type="GO" id="GO:0006412">
    <property type="term" value="P:translation"/>
    <property type="evidence" value="ECO:0007669"/>
    <property type="project" value="InterPro"/>
</dbReference>
<keyword evidence="2 5" id="KW-0689">Ribosomal protein</keyword>
<dbReference type="GO" id="GO:0005840">
    <property type="term" value="C:ribosome"/>
    <property type="evidence" value="ECO:0007669"/>
    <property type="project" value="UniProtKB-KW"/>
</dbReference>